<organism evidence="1 2">
    <name type="scientific">Campylobacter mucosalis CCUG 21559</name>
    <dbReference type="NCBI Taxonomy" id="1032067"/>
    <lineage>
        <taxon>Bacteria</taxon>
        <taxon>Pseudomonadati</taxon>
        <taxon>Campylobacterota</taxon>
        <taxon>Epsilonproteobacteria</taxon>
        <taxon>Campylobacterales</taxon>
        <taxon>Campylobacteraceae</taxon>
        <taxon>Campylobacter</taxon>
    </lineage>
</organism>
<gene>
    <name evidence="1" type="ORF">CMUC_0402</name>
</gene>
<evidence type="ECO:0000313" key="1">
    <source>
        <dbReference type="EMBL" id="QCD44215.1"/>
    </source>
</evidence>
<dbReference type="RefSeq" id="WP_169777425.1">
    <property type="nucleotide sequence ID" value="NZ_CP012542.1"/>
</dbReference>
<keyword evidence="2" id="KW-1185">Reference proteome</keyword>
<dbReference type="AlphaFoldDB" id="A0A6G5QEU7"/>
<proteinExistence type="predicted"/>
<dbReference type="Proteomes" id="UP000503264">
    <property type="component" value="Chromosome"/>
</dbReference>
<sequence>MKANLYSQSSYNNLDFAFKTSSGDKINLSMYDNKSVQMSSVKTQNSSTQAMTLTHEYGYQFEYSGNGLDANDIKEINEALKKIKPQIDEFMKSVDEGNIFSNNEISNFANELKKNLPQAKDLNHANAIADNALKMFDEMLEQHKAGQKLLEKTKKLFDDLMDSTNKFSFYV</sequence>
<reference evidence="1 2" key="1">
    <citation type="submission" date="2016-07" db="EMBL/GenBank/DDBJ databases">
        <title>Comparative genomics of the Campylobacter concisus group.</title>
        <authorList>
            <person name="Miller W.G."/>
            <person name="Yee E."/>
            <person name="Chapman M.H."/>
            <person name="Huynh S."/>
            <person name="Bono J.L."/>
            <person name="On S.L.W."/>
            <person name="StLeger J."/>
            <person name="Foster G."/>
            <person name="Parker C.T."/>
        </authorList>
    </citation>
    <scope>NUCLEOTIDE SEQUENCE [LARGE SCALE GENOMIC DNA]</scope>
    <source>
        <strain evidence="1 2">CCUG 21559</strain>
    </source>
</reference>
<accession>A0A6G5QEU7</accession>
<protein>
    <recommendedName>
        <fullName evidence="3">Invasion antigen I</fullName>
    </recommendedName>
</protein>
<evidence type="ECO:0008006" key="3">
    <source>
        <dbReference type="Google" id="ProtNLM"/>
    </source>
</evidence>
<dbReference type="EMBL" id="CP012542">
    <property type="protein sequence ID" value="QCD44215.1"/>
    <property type="molecule type" value="Genomic_DNA"/>
</dbReference>
<name>A0A6G5QEU7_9BACT</name>
<evidence type="ECO:0000313" key="2">
    <source>
        <dbReference type="Proteomes" id="UP000503264"/>
    </source>
</evidence>